<keyword evidence="1" id="KW-0472">Membrane</keyword>
<dbReference type="RefSeq" id="WP_188946832.1">
    <property type="nucleotide sequence ID" value="NZ_BMPH01000001.1"/>
</dbReference>
<comment type="caution">
    <text evidence="2">The sequence shown here is derived from an EMBL/GenBank/DDBJ whole genome shotgun (WGS) entry which is preliminary data.</text>
</comment>
<keyword evidence="1" id="KW-0812">Transmembrane</keyword>
<dbReference type="Proteomes" id="UP001195422">
    <property type="component" value="Unassembled WGS sequence"/>
</dbReference>
<sequence>MYCTPNCEATQAGSRSFGWMACTGTAALTLGIAFAMLFVDGGTPASGTAYAAADRSQAQALGQLLANSASALLVFGGMAMILGAWILGRRSPRES</sequence>
<protein>
    <recommendedName>
        <fullName evidence="4">LPXTG cell wall anchor domain-containing protein</fullName>
    </recommendedName>
</protein>
<proteinExistence type="predicted"/>
<evidence type="ECO:0008006" key="4">
    <source>
        <dbReference type="Google" id="ProtNLM"/>
    </source>
</evidence>
<accession>A0ABS4XUC6</accession>
<organism evidence="2 3">
    <name type="scientific">Glutamicibacter protophormiae</name>
    <name type="common">Brevibacterium protophormiae</name>
    <dbReference type="NCBI Taxonomy" id="37930"/>
    <lineage>
        <taxon>Bacteria</taxon>
        <taxon>Bacillati</taxon>
        <taxon>Actinomycetota</taxon>
        <taxon>Actinomycetes</taxon>
        <taxon>Micrococcales</taxon>
        <taxon>Micrococcaceae</taxon>
        <taxon>Glutamicibacter</taxon>
    </lineage>
</organism>
<keyword evidence="3" id="KW-1185">Reference proteome</keyword>
<reference evidence="2 3" key="1">
    <citation type="submission" date="2021-03" db="EMBL/GenBank/DDBJ databases">
        <title>Sequencing the genomes of 1000 actinobacteria strains.</title>
        <authorList>
            <person name="Klenk H.-P."/>
        </authorList>
    </citation>
    <scope>NUCLEOTIDE SEQUENCE [LARGE SCALE GENOMIC DNA]</scope>
    <source>
        <strain evidence="2 3">DSM 20168</strain>
    </source>
</reference>
<dbReference type="EMBL" id="JAGIOJ010000001">
    <property type="protein sequence ID" value="MBP2399935.1"/>
    <property type="molecule type" value="Genomic_DNA"/>
</dbReference>
<evidence type="ECO:0000256" key="1">
    <source>
        <dbReference type="SAM" id="Phobius"/>
    </source>
</evidence>
<feature type="transmembrane region" description="Helical" evidence="1">
    <location>
        <begin position="64"/>
        <end position="87"/>
    </location>
</feature>
<name>A0ABS4XUC6_GLUPR</name>
<evidence type="ECO:0000313" key="3">
    <source>
        <dbReference type="Proteomes" id="UP001195422"/>
    </source>
</evidence>
<gene>
    <name evidence="2" type="ORF">JOF39_003016</name>
</gene>
<keyword evidence="1" id="KW-1133">Transmembrane helix</keyword>
<feature type="transmembrane region" description="Helical" evidence="1">
    <location>
        <begin position="17"/>
        <end position="39"/>
    </location>
</feature>
<evidence type="ECO:0000313" key="2">
    <source>
        <dbReference type="EMBL" id="MBP2399935.1"/>
    </source>
</evidence>